<keyword evidence="7" id="KW-1185">Reference proteome</keyword>
<dbReference type="AlphaFoldDB" id="A0A8T2TKW0"/>
<evidence type="ECO:0000256" key="2">
    <source>
        <dbReference type="ARBA" id="ARBA00022980"/>
    </source>
</evidence>
<dbReference type="GO" id="GO:0005762">
    <property type="term" value="C:mitochondrial large ribosomal subunit"/>
    <property type="evidence" value="ECO:0007669"/>
    <property type="project" value="TreeGrafter"/>
</dbReference>
<feature type="region of interest" description="Disordered" evidence="4">
    <location>
        <begin position="233"/>
        <end position="271"/>
    </location>
</feature>
<dbReference type="Gene3D" id="3.100.10.10">
    <property type="match status" value="1"/>
</dbReference>
<dbReference type="InterPro" id="IPR021131">
    <property type="entry name" value="Ribosomal_uL15/eL18"/>
</dbReference>
<dbReference type="InterPro" id="IPR005749">
    <property type="entry name" value="Ribosomal_uL15_bac-type"/>
</dbReference>
<name>A0A8T2TKW0_CERRI</name>
<dbReference type="Pfam" id="PF00828">
    <property type="entry name" value="Ribosomal_L27A"/>
    <property type="match status" value="1"/>
</dbReference>
<comment type="similarity">
    <text evidence="1">Belongs to the universal ribosomal protein uL15 family.</text>
</comment>
<dbReference type="OMA" id="EPGWLVN"/>
<accession>A0A8T2TKW0</accession>
<dbReference type="PANTHER" id="PTHR12934:SF11">
    <property type="entry name" value="LARGE RIBOSOMAL SUBUNIT PROTEIN UL15M"/>
    <property type="match status" value="1"/>
</dbReference>
<dbReference type="PANTHER" id="PTHR12934">
    <property type="entry name" value="50S RIBOSOMAL PROTEIN L15"/>
    <property type="match status" value="1"/>
</dbReference>
<dbReference type="InterPro" id="IPR030878">
    <property type="entry name" value="Ribosomal_uL15"/>
</dbReference>
<feature type="compositionally biased region" description="Basic residues" evidence="4">
    <location>
        <begin position="82"/>
        <end position="96"/>
    </location>
</feature>
<keyword evidence="3" id="KW-0687">Ribonucleoprotein</keyword>
<keyword evidence="2" id="KW-0689">Ribosomal protein</keyword>
<feature type="region of interest" description="Disordered" evidence="4">
    <location>
        <begin position="61"/>
        <end position="105"/>
    </location>
</feature>
<dbReference type="NCBIfam" id="TIGR01071">
    <property type="entry name" value="rplO_bact"/>
    <property type="match status" value="1"/>
</dbReference>
<dbReference type="Proteomes" id="UP000825935">
    <property type="component" value="Chromosome 12"/>
</dbReference>
<reference evidence="6" key="1">
    <citation type="submission" date="2021-08" db="EMBL/GenBank/DDBJ databases">
        <title>WGS assembly of Ceratopteris richardii.</title>
        <authorList>
            <person name="Marchant D.B."/>
            <person name="Chen G."/>
            <person name="Jenkins J."/>
            <person name="Shu S."/>
            <person name="Leebens-Mack J."/>
            <person name="Grimwood J."/>
            <person name="Schmutz J."/>
            <person name="Soltis P."/>
            <person name="Soltis D."/>
            <person name="Chen Z.-H."/>
        </authorList>
    </citation>
    <scope>NUCLEOTIDE SEQUENCE</scope>
    <source>
        <strain evidence="6">Whitten #5841</strain>
        <tissue evidence="6">Leaf</tissue>
    </source>
</reference>
<evidence type="ECO:0000259" key="5">
    <source>
        <dbReference type="Pfam" id="PF00828"/>
    </source>
</evidence>
<dbReference type="GO" id="GO:0003735">
    <property type="term" value="F:structural constituent of ribosome"/>
    <property type="evidence" value="ECO:0007669"/>
    <property type="project" value="InterPro"/>
</dbReference>
<dbReference type="GO" id="GO:0006412">
    <property type="term" value="P:translation"/>
    <property type="evidence" value="ECO:0007669"/>
    <property type="project" value="InterPro"/>
</dbReference>
<protein>
    <recommendedName>
        <fullName evidence="5">Large ribosomal subunit protein uL15/eL18 domain-containing protein</fullName>
    </recommendedName>
</protein>
<evidence type="ECO:0000256" key="3">
    <source>
        <dbReference type="ARBA" id="ARBA00023274"/>
    </source>
</evidence>
<evidence type="ECO:0000256" key="1">
    <source>
        <dbReference type="ARBA" id="ARBA00007320"/>
    </source>
</evidence>
<gene>
    <name evidence="6" type="ORF">KP509_12G048800</name>
</gene>
<dbReference type="SUPFAM" id="SSF52080">
    <property type="entry name" value="Ribosomal proteins L15p and L18e"/>
    <property type="match status" value="1"/>
</dbReference>
<comment type="caution">
    <text evidence="6">The sequence shown here is derived from an EMBL/GenBank/DDBJ whole genome shotgun (WGS) entry which is preliminary data.</text>
</comment>
<dbReference type="EMBL" id="CM035417">
    <property type="protein sequence ID" value="KAH7423312.1"/>
    <property type="molecule type" value="Genomic_DNA"/>
</dbReference>
<evidence type="ECO:0000313" key="7">
    <source>
        <dbReference type="Proteomes" id="UP000825935"/>
    </source>
</evidence>
<dbReference type="OrthoDB" id="361383at2759"/>
<proteinExistence type="inferred from homology"/>
<evidence type="ECO:0000313" key="6">
    <source>
        <dbReference type="EMBL" id="KAH7423312.1"/>
    </source>
</evidence>
<evidence type="ECO:0000256" key="4">
    <source>
        <dbReference type="SAM" id="MobiDB-lite"/>
    </source>
</evidence>
<feature type="domain" description="Large ribosomal subunit protein uL15/eL18" evidence="5">
    <location>
        <begin position="127"/>
        <end position="204"/>
    </location>
</feature>
<sequence>MRAWLQRKACETMAAYTKRQMQMRPVSCIAEGPTPYPAPTSLGRSSPTGLKLLALNNLRDNKGATKEKRRLGRGIGSGRGKTCGRGHKGQKARGRNPRLGFEGGQTPLRIRLPRRGFHNPFSLTFKPLNLKSVTESVDMGVLDPNDLITMKTLKDAGLVGKQIKDGVKLLGSGANQFSLPLHFEVSRVSKKAKAAVEAAGGSVTRVHYTKLGLKALTNPEWFAKKGRLLPRAARPTPKMARQVDEVGRLPAPMSRPQAAESAPQASETQES</sequence>
<dbReference type="HAMAP" id="MF_01341">
    <property type="entry name" value="Ribosomal_uL15"/>
    <property type="match status" value="1"/>
</dbReference>
<dbReference type="InterPro" id="IPR036227">
    <property type="entry name" value="Ribosomal_uL15/eL18_sf"/>
</dbReference>
<organism evidence="6 7">
    <name type="scientific">Ceratopteris richardii</name>
    <name type="common">Triangle waterfern</name>
    <dbReference type="NCBI Taxonomy" id="49495"/>
    <lineage>
        <taxon>Eukaryota</taxon>
        <taxon>Viridiplantae</taxon>
        <taxon>Streptophyta</taxon>
        <taxon>Embryophyta</taxon>
        <taxon>Tracheophyta</taxon>
        <taxon>Polypodiopsida</taxon>
        <taxon>Polypodiidae</taxon>
        <taxon>Polypodiales</taxon>
        <taxon>Pteridineae</taxon>
        <taxon>Pteridaceae</taxon>
        <taxon>Parkerioideae</taxon>
        <taxon>Ceratopteris</taxon>
    </lineage>
</organism>